<dbReference type="PANTHER" id="PTHR23090">
    <property type="entry name" value="NH 3 /GLUTAMINE-DEPENDENT NAD + SYNTHETASE"/>
    <property type="match status" value="1"/>
</dbReference>
<comment type="similarity">
    <text evidence="2">In the C-terminal section; belongs to the NAD synthetase family.</text>
</comment>
<dbReference type="AlphaFoldDB" id="A0A5J4SF76"/>
<dbReference type="Gene3D" id="3.40.50.620">
    <property type="entry name" value="HUPs"/>
    <property type="match status" value="1"/>
</dbReference>
<protein>
    <recommendedName>
        <fullName evidence="3">NAD(+) synthase (glutamine-hydrolyzing)</fullName>
        <ecNumber evidence="3">6.3.5.1</ecNumber>
    </recommendedName>
</protein>
<dbReference type="Gene3D" id="3.60.110.10">
    <property type="entry name" value="Carbon-nitrogen hydrolase"/>
    <property type="match status" value="1"/>
</dbReference>
<dbReference type="PIRSF" id="PIRSF006630">
    <property type="entry name" value="NADS_GAT"/>
    <property type="match status" value="1"/>
</dbReference>
<dbReference type="GO" id="GO:0005737">
    <property type="term" value="C:cytoplasm"/>
    <property type="evidence" value="ECO:0007669"/>
    <property type="project" value="InterPro"/>
</dbReference>
<dbReference type="InterPro" id="IPR022310">
    <property type="entry name" value="NAD/GMP_synthase"/>
</dbReference>
<organism evidence="9">
    <name type="scientific">termite gut metagenome</name>
    <dbReference type="NCBI Taxonomy" id="433724"/>
    <lineage>
        <taxon>unclassified sequences</taxon>
        <taxon>metagenomes</taxon>
        <taxon>organismal metagenomes</taxon>
    </lineage>
</organism>
<dbReference type="CDD" id="cd07570">
    <property type="entry name" value="GAT_Gln-NAD-synth"/>
    <property type="match status" value="1"/>
</dbReference>
<dbReference type="Pfam" id="PF02540">
    <property type="entry name" value="NAD_synthase"/>
    <property type="match status" value="1"/>
</dbReference>
<dbReference type="UniPathway" id="UPA00253">
    <property type="reaction ID" value="UER00334"/>
</dbReference>
<dbReference type="InterPro" id="IPR003694">
    <property type="entry name" value="NAD_synthase"/>
</dbReference>
<dbReference type="InterPro" id="IPR003010">
    <property type="entry name" value="C-N_Hydrolase"/>
</dbReference>
<dbReference type="GO" id="GO:0004359">
    <property type="term" value="F:glutaminase activity"/>
    <property type="evidence" value="ECO:0007669"/>
    <property type="project" value="InterPro"/>
</dbReference>
<reference evidence="9" key="1">
    <citation type="submission" date="2019-03" db="EMBL/GenBank/DDBJ databases">
        <title>Single cell metagenomics reveals metabolic interactions within the superorganism composed of flagellate Streblomastix strix and complex community of Bacteroidetes bacteria on its surface.</title>
        <authorList>
            <person name="Treitli S.C."/>
            <person name="Kolisko M."/>
            <person name="Husnik F."/>
            <person name="Keeling P."/>
            <person name="Hampl V."/>
        </authorList>
    </citation>
    <scope>NUCLEOTIDE SEQUENCE</scope>
    <source>
        <strain evidence="9">STM</strain>
    </source>
</reference>
<dbReference type="SUPFAM" id="SSF56317">
    <property type="entry name" value="Carbon-nitrogen hydrolase"/>
    <property type="match status" value="1"/>
</dbReference>
<dbReference type="GO" id="GO:0009435">
    <property type="term" value="P:NAD+ biosynthetic process"/>
    <property type="evidence" value="ECO:0007669"/>
    <property type="project" value="UniProtKB-UniPathway"/>
</dbReference>
<dbReference type="FunFam" id="1.10.10.1140:FF:000001">
    <property type="entry name" value="Glutamine-dependent NAD(+) synthetase"/>
    <property type="match status" value="1"/>
</dbReference>
<evidence type="ECO:0000256" key="2">
    <source>
        <dbReference type="ARBA" id="ARBA00007145"/>
    </source>
</evidence>
<gene>
    <name evidence="9" type="ORF">EZS27_007708</name>
</gene>
<dbReference type="HAMAP" id="MF_02090">
    <property type="entry name" value="NadE_glutamine_dep"/>
    <property type="match status" value="1"/>
</dbReference>
<name>A0A5J4SF76_9ZZZZ</name>
<dbReference type="EC" id="6.3.5.1" evidence="3"/>
<dbReference type="GO" id="GO:0003952">
    <property type="term" value="F:NAD+ synthase (glutamine-hydrolyzing) activity"/>
    <property type="evidence" value="ECO:0007669"/>
    <property type="project" value="UniProtKB-EC"/>
</dbReference>
<dbReference type="InterPro" id="IPR041856">
    <property type="entry name" value="NAD+_synth_C"/>
</dbReference>
<dbReference type="NCBIfam" id="TIGR00552">
    <property type="entry name" value="nadE"/>
    <property type="match status" value="1"/>
</dbReference>
<dbReference type="SUPFAM" id="SSF52402">
    <property type="entry name" value="Adenine nucleotide alpha hydrolases-like"/>
    <property type="match status" value="1"/>
</dbReference>
<dbReference type="CDD" id="cd00553">
    <property type="entry name" value="NAD_synthase"/>
    <property type="match status" value="1"/>
</dbReference>
<comment type="caution">
    <text evidence="9">The sequence shown here is derived from an EMBL/GenBank/DDBJ whole genome shotgun (WGS) entry which is preliminary data.</text>
</comment>
<evidence type="ECO:0000256" key="6">
    <source>
        <dbReference type="ARBA" id="ARBA00022840"/>
    </source>
</evidence>
<evidence type="ECO:0000259" key="8">
    <source>
        <dbReference type="PROSITE" id="PS50263"/>
    </source>
</evidence>
<comment type="pathway">
    <text evidence="1">Cofactor biosynthesis; NAD(+) biosynthesis; NAD(+) from deamido-NAD(+) (L-Gln route): step 1/1.</text>
</comment>
<feature type="domain" description="CN hydrolase" evidence="8">
    <location>
        <begin position="6"/>
        <end position="268"/>
    </location>
</feature>
<dbReference type="PROSITE" id="PS50263">
    <property type="entry name" value="CN_HYDROLASE"/>
    <property type="match status" value="1"/>
</dbReference>
<keyword evidence="6" id="KW-0067">ATP-binding</keyword>
<dbReference type="NCBIfam" id="NF002730">
    <property type="entry name" value="PRK02628.1"/>
    <property type="match status" value="1"/>
</dbReference>
<evidence type="ECO:0000256" key="3">
    <source>
        <dbReference type="ARBA" id="ARBA00012743"/>
    </source>
</evidence>
<dbReference type="InterPro" id="IPR014445">
    <property type="entry name" value="Gln-dep_NAD_synthase"/>
</dbReference>
<dbReference type="Pfam" id="PF00795">
    <property type="entry name" value="CN_hydrolase"/>
    <property type="match status" value="1"/>
</dbReference>
<dbReference type="GO" id="GO:0005524">
    <property type="term" value="F:ATP binding"/>
    <property type="evidence" value="ECO:0007669"/>
    <property type="project" value="UniProtKB-KW"/>
</dbReference>
<proteinExistence type="inferred from homology"/>
<accession>A0A5J4SF76</accession>
<evidence type="ECO:0000313" key="9">
    <source>
        <dbReference type="EMBL" id="KAA6344687.1"/>
    </source>
</evidence>
<dbReference type="Gene3D" id="1.10.10.1140">
    <property type="entry name" value="Glutamine-dependent NAD+ synthetase, C-terminal domain"/>
    <property type="match status" value="1"/>
</dbReference>
<evidence type="ECO:0000256" key="1">
    <source>
        <dbReference type="ARBA" id="ARBA00005188"/>
    </source>
</evidence>
<keyword evidence="5" id="KW-0547">Nucleotide-binding</keyword>
<keyword evidence="7" id="KW-0520">NAD</keyword>
<dbReference type="PANTHER" id="PTHR23090:SF9">
    <property type="entry name" value="GLUTAMINE-DEPENDENT NAD(+) SYNTHETASE"/>
    <property type="match status" value="1"/>
</dbReference>
<sequence>MSYGFVKVAAAIPKVKIADCLFNSKQIEGLIVTAEQKGVQIVVFPELCVTGYTCGDLFAQQLLLEKSEKAVMQLLTHTRSLEIITILGMPVTVNATLVNAAVVIQKGKIIGVIPKTYLPNYKEFYEQRWFTSAVAIEENKICLCGQNVHFGRNLLFETSDVTFGIEICEDLWAPIPPSSYLALQGAEIIFNLSADNEGTSKYNYLCSLISQQSARCLAGYVFASCGLGESSTDVVFAGNGLIYENGALLAQSERFSFNEQLIISEIDAERLRTERRVNTTFSANKANNPISLSPIRITTECTTHTNWELTRTFSPHPFVPSSDDEIDERCQEIFSIQTSGLAQRLTHLHFPKAVIGISGGLDSTLALLVCVKAFDKLSLSRKDISGITMPGFGTTDRTYRNALCLMNYLGVTIREISIKEACLLHFKDIGHNIDTHDITYENVQARERTQILMDIANQINGLVIGTGDLSEYALGWTTYAGDHISMYGVNGSIPKTLVKYLVKWVADNETDAISKKTLWDIIDTPISPELIPAGKNRDEMQKTEDIIGPYELHDFILYHFLRFGFSPAKIFFLAGKAFKGKYTNETLKKWIHSFFHRFFTQQFKRSCFPDGPKVGSVSLSPRGDWRMPSDASPTVWLQEIEKLSITGEL</sequence>
<evidence type="ECO:0000256" key="7">
    <source>
        <dbReference type="ARBA" id="ARBA00023027"/>
    </source>
</evidence>
<evidence type="ECO:0000256" key="5">
    <source>
        <dbReference type="ARBA" id="ARBA00022741"/>
    </source>
</evidence>
<dbReference type="InterPro" id="IPR014729">
    <property type="entry name" value="Rossmann-like_a/b/a_fold"/>
</dbReference>
<dbReference type="InterPro" id="IPR036526">
    <property type="entry name" value="C-N_Hydrolase_sf"/>
</dbReference>
<dbReference type="EMBL" id="SNRY01000205">
    <property type="protein sequence ID" value="KAA6344687.1"/>
    <property type="molecule type" value="Genomic_DNA"/>
</dbReference>
<keyword evidence="4 9" id="KW-0436">Ligase</keyword>
<evidence type="ECO:0000256" key="4">
    <source>
        <dbReference type="ARBA" id="ARBA00022598"/>
    </source>
</evidence>